<keyword evidence="1" id="KW-0812">Transmembrane</keyword>
<evidence type="ECO:0008006" key="4">
    <source>
        <dbReference type="Google" id="ProtNLM"/>
    </source>
</evidence>
<name>A0AA38HWL7_9CUCU</name>
<dbReference type="Proteomes" id="UP001168821">
    <property type="component" value="Unassembled WGS sequence"/>
</dbReference>
<gene>
    <name evidence="2" type="ORF">Zmor_023169</name>
</gene>
<proteinExistence type="predicted"/>
<dbReference type="EMBL" id="JALNTZ010000007">
    <property type="protein sequence ID" value="KAJ3645520.1"/>
    <property type="molecule type" value="Genomic_DNA"/>
</dbReference>
<dbReference type="AlphaFoldDB" id="A0AA38HWL7"/>
<comment type="caution">
    <text evidence="2">The sequence shown here is derived from an EMBL/GenBank/DDBJ whole genome shotgun (WGS) entry which is preliminary data.</text>
</comment>
<keyword evidence="1" id="KW-1133">Transmembrane helix</keyword>
<keyword evidence="1" id="KW-0472">Membrane</keyword>
<feature type="transmembrane region" description="Helical" evidence="1">
    <location>
        <begin position="20"/>
        <end position="42"/>
    </location>
</feature>
<evidence type="ECO:0000256" key="1">
    <source>
        <dbReference type="SAM" id="Phobius"/>
    </source>
</evidence>
<accession>A0AA38HWL7</accession>
<sequence>MRIPSRRKSPSRRERPCGIFNSFCYFFVNPVIVNFPLCYFISCFRGRSPDHLVIRVSGFRATPVLFPRRGRWRPSTAAPDRRRHLVFLFGGLVALRLGTEARHPHALLAKFRTVTLRHRSFMKLK</sequence>
<organism evidence="2 3">
    <name type="scientific">Zophobas morio</name>
    <dbReference type="NCBI Taxonomy" id="2755281"/>
    <lineage>
        <taxon>Eukaryota</taxon>
        <taxon>Metazoa</taxon>
        <taxon>Ecdysozoa</taxon>
        <taxon>Arthropoda</taxon>
        <taxon>Hexapoda</taxon>
        <taxon>Insecta</taxon>
        <taxon>Pterygota</taxon>
        <taxon>Neoptera</taxon>
        <taxon>Endopterygota</taxon>
        <taxon>Coleoptera</taxon>
        <taxon>Polyphaga</taxon>
        <taxon>Cucujiformia</taxon>
        <taxon>Tenebrionidae</taxon>
        <taxon>Zophobas</taxon>
    </lineage>
</organism>
<evidence type="ECO:0000313" key="2">
    <source>
        <dbReference type="EMBL" id="KAJ3645520.1"/>
    </source>
</evidence>
<protein>
    <recommendedName>
        <fullName evidence="4">Transmembrane protein</fullName>
    </recommendedName>
</protein>
<evidence type="ECO:0000313" key="3">
    <source>
        <dbReference type="Proteomes" id="UP001168821"/>
    </source>
</evidence>
<keyword evidence="3" id="KW-1185">Reference proteome</keyword>
<reference evidence="2" key="1">
    <citation type="journal article" date="2023" name="G3 (Bethesda)">
        <title>Whole genome assemblies of Zophobas morio and Tenebrio molitor.</title>
        <authorList>
            <person name="Kaur S."/>
            <person name="Stinson S.A."/>
            <person name="diCenzo G.C."/>
        </authorList>
    </citation>
    <scope>NUCLEOTIDE SEQUENCE</scope>
    <source>
        <strain evidence="2">QUZm001</strain>
    </source>
</reference>